<comment type="caution">
    <text evidence="5">The sequence shown here is derived from an EMBL/GenBank/DDBJ whole genome shotgun (WGS) entry which is preliminary data.</text>
</comment>
<dbReference type="InterPro" id="IPR016292">
    <property type="entry name" value="Epoxide_hydrolase"/>
</dbReference>
<dbReference type="AlphaFoldDB" id="A0A511MW42"/>
<dbReference type="GO" id="GO:0004301">
    <property type="term" value="F:epoxide hydrolase activity"/>
    <property type="evidence" value="ECO:0007669"/>
    <property type="project" value="TreeGrafter"/>
</dbReference>
<sequence>MTDHRTAVRPFRIDIAQADLDDLHDRLSRTRWSAQLPGAGRERGVPVAYLRELAEYWRTEFDWRAQEAALNEFPQFITEIDGLDVHFVHVRSPEPDAVPLILTHGWPNTFAEFSKTIGLLADPRKHGLDPAQAFHVVVPSVPGFAFSAAPHEVGMTPQRVAEMWLVLMERLGYQRFGAQGGDLGAYVVPEMAIAAPDRVIGVHIDGGIGMPSAADVPTMTPDERAEWDLMQQWMTGVNHHELLRAAPQTFAHAWTDSPVGLLGWLIHKFNEFAPLAEQAEDVIDRDHLLTTVSLYWFTNTAATSSWPMYNGLGDNGFAWPKGQKRVPTGVYGGGSALMLRLAQRDNDIVHWPEGNTGNHFVAMELPELHVADIRAFFAKVR</sequence>
<gene>
    <name evidence="5" type="ORF">NN4_88550</name>
</gene>
<feature type="domain" description="Epoxide hydrolase N-terminal" evidence="4">
    <location>
        <begin position="8"/>
        <end position="113"/>
    </location>
</feature>
<dbReference type="PIRSF" id="PIRSF001112">
    <property type="entry name" value="Epoxide_hydrolase"/>
    <property type="match status" value="1"/>
</dbReference>
<accession>A0A511MW42</accession>
<evidence type="ECO:0000259" key="4">
    <source>
        <dbReference type="Pfam" id="PF06441"/>
    </source>
</evidence>
<proteinExistence type="inferred from homology"/>
<evidence type="ECO:0000256" key="2">
    <source>
        <dbReference type="ARBA" id="ARBA00022797"/>
    </source>
</evidence>
<keyword evidence="3 5" id="KW-0378">Hydrolase</keyword>
<evidence type="ECO:0000256" key="3">
    <source>
        <dbReference type="ARBA" id="ARBA00022801"/>
    </source>
</evidence>
<dbReference type="Pfam" id="PF06441">
    <property type="entry name" value="EHN"/>
    <property type="match status" value="1"/>
</dbReference>
<reference evidence="5 6" key="1">
    <citation type="submission" date="2019-07" db="EMBL/GenBank/DDBJ databases">
        <title>Whole genome shotgun sequence of Nocardia ninae NBRC 108245.</title>
        <authorList>
            <person name="Hosoyama A."/>
            <person name="Uohara A."/>
            <person name="Ohji S."/>
            <person name="Ichikawa N."/>
        </authorList>
    </citation>
    <scope>NUCLEOTIDE SEQUENCE [LARGE SCALE GENOMIC DNA]</scope>
    <source>
        <strain evidence="5 6">NBRC 108245</strain>
    </source>
</reference>
<evidence type="ECO:0000313" key="5">
    <source>
        <dbReference type="EMBL" id="GEM44336.1"/>
    </source>
</evidence>
<dbReference type="Gene3D" id="3.40.50.1820">
    <property type="entry name" value="alpha/beta hydrolase"/>
    <property type="match status" value="1"/>
</dbReference>
<evidence type="ECO:0000256" key="1">
    <source>
        <dbReference type="ARBA" id="ARBA00010088"/>
    </source>
</evidence>
<dbReference type="SUPFAM" id="SSF53474">
    <property type="entry name" value="alpha/beta-Hydrolases"/>
    <property type="match status" value="1"/>
</dbReference>
<comment type="similarity">
    <text evidence="1">Belongs to the peptidase S33 family.</text>
</comment>
<dbReference type="RefSeq" id="WP_147144415.1">
    <property type="nucleotide sequence ID" value="NZ_BJXA01000168.1"/>
</dbReference>
<dbReference type="InterPro" id="IPR029058">
    <property type="entry name" value="AB_hydrolase_fold"/>
</dbReference>
<dbReference type="PRINTS" id="PR00412">
    <property type="entry name" value="EPOXHYDRLASE"/>
</dbReference>
<dbReference type="PANTHER" id="PTHR21661:SF35">
    <property type="entry name" value="EPOXIDE HYDROLASE"/>
    <property type="match status" value="1"/>
</dbReference>
<name>A0A511MW42_9NOCA</name>
<dbReference type="EMBL" id="BJXA01000168">
    <property type="protein sequence ID" value="GEM44336.1"/>
    <property type="molecule type" value="Genomic_DNA"/>
</dbReference>
<organism evidence="5 6">
    <name type="scientific">Nocardia ninae NBRC 108245</name>
    <dbReference type="NCBI Taxonomy" id="1210091"/>
    <lineage>
        <taxon>Bacteria</taxon>
        <taxon>Bacillati</taxon>
        <taxon>Actinomycetota</taxon>
        <taxon>Actinomycetes</taxon>
        <taxon>Mycobacteriales</taxon>
        <taxon>Nocardiaceae</taxon>
        <taxon>Nocardia</taxon>
    </lineage>
</organism>
<keyword evidence="2" id="KW-0058">Aromatic hydrocarbons catabolism</keyword>
<dbReference type="PANTHER" id="PTHR21661">
    <property type="entry name" value="EPOXIDE HYDROLASE 1-RELATED"/>
    <property type="match status" value="1"/>
</dbReference>
<dbReference type="OrthoDB" id="4654311at2"/>
<keyword evidence="6" id="KW-1185">Reference proteome</keyword>
<dbReference type="GO" id="GO:0097176">
    <property type="term" value="P:epoxide metabolic process"/>
    <property type="evidence" value="ECO:0007669"/>
    <property type="project" value="TreeGrafter"/>
</dbReference>
<dbReference type="InterPro" id="IPR000639">
    <property type="entry name" value="Epox_hydrolase-like"/>
</dbReference>
<protein>
    <submittedName>
        <fullName evidence="5">Microsomal epoxide hydrolase</fullName>
    </submittedName>
</protein>
<evidence type="ECO:0000313" key="6">
    <source>
        <dbReference type="Proteomes" id="UP000321424"/>
    </source>
</evidence>
<dbReference type="InterPro" id="IPR010497">
    <property type="entry name" value="Epoxide_hydro_N"/>
</dbReference>
<dbReference type="Proteomes" id="UP000321424">
    <property type="component" value="Unassembled WGS sequence"/>
</dbReference>